<dbReference type="EMBL" id="CP000124">
    <property type="protein sequence ID" value="ABA51041.1"/>
    <property type="molecule type" value="Genomic_DNA"/>
</dbReference>
<proteinExistence type="inferred from homology"/>
<dbReference type="Gene3D" id="3.40.50.12780">
    <property type="entry name" value="N-terminal domain of ligase-like"/>
    <property type="match status" value="1"/>
</dbReference>
<evidence type="ECO:0000313" key="5">
    <source>
        <dbReference type="EMBL" id="ABA51041.1"/>
    </source>
</evidence>
<sequence>MCSFLTCPFRALIRHARPHRPTIWPGRPVDAGSVTLTTAQAANISAAEFAAIHVSNEIRALNLRLLYGNCQASTLIGRTILINYCGSSFSDFLIKGQSMRDSSPLIERLLAPLAEGRNCRAHGVGTLDESGIERVLSYRQLSEAGLRMSAALNALGARAGDIALVALPATGDYLALLVGCVLSGVVPCTVPPPLKRASGSGPQVLEVACRLYRPRFVFTASAHVAELEAQLRDTGARVIDVGILHAASTGAEPRLALRGAGDTHHIQLTSGSTSHPKAAVISHRNVAANIAGIANACGYSKHAADNTVIWLPLHHDMGLVSLLLHLYYRTSLRLMPSMSFVRNPLGWLRRIAHARSTIAVAPTFALRYCVRRFNAATMDGADFSHLRTFLVGAERVDRATLFDFASTFAPYGFHASALQPCYGMAEATLAVTLHRSFDTPNAPAFTHVIADRIDTATLARHRRAAPAPDGHTGATDTLLAVGAPLDDMAYEIRDAQGRLAAEREAGEIFIRGASVMQGYLPSAGAPAPQPFDAHGWFATGDIGYVSGGQLFILGRKKEIIIIRGTNYFPHEIEETIDSHPAVYKGACIAVGIHDETQGTENLVVLVEAHANHVSRDSRAELQARMQQRLGYCAQRIAFVEPGALPRTTSGKPQRLKARAMFVSGELREIALPPSRRADADRVAPYP</sequence>
<evidence type="ECO:0000256" key="1">
    <source>
        <dbReference type="ARBA" id="ARBA00006432"/>
    </source>
</evidence>
<dbReference type="KEGG" id="bpm:BURPS1710b_0718"/>
<keyword evidence="2" id="KW-0479">Metal-binding</keyword>
<dbReference type="Pfam" id="PF00501">
    <property type="entry name" value="AMP-binding"/>
    <property type="match status" value="1"/>
</dbReference>
<accession>Q3JWC1</accession>
<dbReference type="InterPro" id="IPR000873">
    <property type="entry name" value="AMP-dep_synth/lig_dom"/>
</dbReference>
<dbReference type="InterPro" id="IPR020845">
    <property type="entry name" value="AMP-binding_CS"/>
</dbReference>
<dbReference type="Pfam" id="PF23024">
    <property type="entry name" value="AMP-dom_DIP2-like"/>
    <property type="match status" value="1"/>
</dbReference>
<dbReference type="InterPro" id="IPR045851">
    <property type="entry name" value="AMP-bd_C_sf"/>
</dbReference>
<dbReference type="Proteomes" id="UP000002700">
    <property type="component" value="Chromosome I"/>
</dbReference>
<dbReference type="SUPFAM" id="SSF56801">
    <property type="entry name" value="Acetyl-CoA synthetase-like"/>
    <property type="match status" value="1"/>
</dbReference>
<evidence type="ECO:0000259" key="4">
    <source>
        <dbReference type="Pfam" id="PF23024"/>
    </source>
</evidence>
<dbReference type="PROSITE" id="PS00455">
    <property type="entry name" value="AMP_BINDING"/>
    <property type="match status" value="1"/>
</dbReference>
<gene>
    <name evidence="5" type="primary">fadD29</name>
    <name evidence="5" type="ordered locus">BURPS1710b_0718</name>
</gene>
<feature type="domain" description="AMP-binding enzyme C-terminal" evidence="4">
    <location>
        <begin position="557"/>
        <end position="669"/>
    </location>
</feature>
<organism evidence="5 6">
    <name type="scientific">Burkholderia pseudomallei (strain 1710b)</name>
    <dbReference type="NCBI Taxonomy" id="320372"/>
    <lineage>
        <taxon>Bacteria</taxon>
        <taxon>Pseudomonadati</taxon>
        <taxon>Pseudomonadota</taxon>
        <taxon>Betaproteobacteria</taxon>
        <taxon>Burkholderiales</taxon>
        <taxon>Burkholderiaceae</taxon>
        <taxon>Burkholderia</taxon>
        <taxon>pseudomallei group</taxon>
    </lineage>
</organism>
<dbReference type="InterPro" id="IPR042099">
    <property type="entry name" value="ANL_N_sf"/>
</dbReference>
<name>Q3JWC1_BURP1</name>
<comment type="similarity">
    <text evidence="1">Belongs to the ATP-dependent AMP-binding enzyme family.</text>
</comment>
<feature type="domain" description="AMP-dependent synthetase/ligase" evidence="3">
    <location>
        <begin position="134"/>
        <end position="520"/>
    </location>
</feature>
<dbReference type="InterPro" id="IPR025110">
    <property type="entry name" value="AMP-bd_C"/>
</dbReference>
<evidence type="ECO:0000256" key="2">
    <source>
        <dbReference type="ARBA" id="ARBA00022723"/>
    </source>
</evidence>
<dbReference type="Gene3D" id="3.30.300.30">
    <property type="match status" value="1"/>
</dbReference>
<dbReference type="PANTHER" id="PTHR22754">
    <property type="entry name" value="DISCO-INTERACTING PROTEIN 2 DIP2 -RELATED"/>
    <property type="match status" value="1"/>
</dbReference>
<dbReference type="GO" id="GO:0046872">
    <property type="term" value="F:metal ion binding"/>
    <property type="evidence" value="ECO:0007669"/>
    <property type="project" value="UniProtKB-KW"/>
</dbReference>
<reference evidence="5 6" key="1">
    <citation type="submission" date="2005-09" db="EMBL/GenBank/DDBJ databases">
        <authorList>
            <person name="Woods D.E."/>
            <person name="Nierman W.C."/>
        </authorList>
    </citation>
    <scope>NUCLEOTIDE SEQUENCE [LARGE SCALE GENOMIC DNA]</scope>
    <source>
        <strain evidence="5 6">1710b</strain>
    </source>
</reference>
<evidence type="ECO:0000259" key="3">
    <source>
        <dbReference type="Pfam" id="PF00501"/>
    </source>
</evidence>
<dbReference type="GO" id="GO:0070566">
    <property type="term" value="F:adenylyltransferase activity"/>
    <property type="evidence" value="ECO:0007669"/>
    <property type="project" value="TreeGrafter"/>
</dbReference>
<evidence type="ECO:0000313" key="6">
    <source>
        <dbReference type="Proteomes" id="UP000002700"/>
    </source>
</evidence>
<dbReference type="HOGENOM" id="CLU_000022_23_7_4"/>
<dbReference type="EnsemblBacteria" id="ABA51041">
    <property type="protein sequence ID" value="ABA51041"/>
    <property type="gene ID" value="BURPS1710b_0718"/>
</dbReference>
<dbReference type="GO" id="GO:0006633">
    <property type="term" value="P:fatty acid biosynthetic process"/>
    <property type="evidence" value="ECO:0007669"/>
    <property type="project" value="TreeGrafter"/>
</dbReference>
<dbReference type="PANTHER" id="PTHR22754:SF32">
    <property type="entry name" value="DISCO-INTERACTING PROTEIN 2"/>
    <property type="match status" value="1"/>
</dbReference>
<dbReference type="AlphaFoldDB" id="Q3JWC1"/>
<dbReference type="GO" id="GO:0005886">
    <property type="term" value="C:plasma membrane"/>
    <property type="evidence" value="ECO:0007669"/>
    <property type="project" value="TreeGrafter"/>
</dbReference>
<protein>
    <submittedName>
        <fullName evidence="5">AMP-binding domain protein</fullName>
    </submittedName>
</protein>